<evidence type="ECO:0000256" key="1">
    <source>
        <dbReference type="ARBA" id="ARBA00008791"/>
    </source>
</evidence>
<dbReference type="InterPro" id="IPR014729">
    <property type="entry name" value="Rossmann-like_a/b/a_fold"/>
</dbReference>
<proteinExistence type="inferred from homology"/>
<evidence type="ECO:0000259" key="2">
    <source>
        <dbReference type="Pfam" id="PF00582"/>
    </source>
</evidence>
<dbReference type="PANTHER" id="PTHR46268">
    <property type="entry name" value="STRESS RESPONSE PROTEIN NHAX"/>
    <property type="match status" value="1"/>
</dbReference>
<organism evidence="3 4">
    <name type="scientific">Dokdonia ponticola</name>
    <dbReference type="NCBI Taxonomy" id="2041041"/>
    <lineage>
        <taxon>Bacteria</taxon>
        <taxon>Pseudomonadati</taxon>
        <taxon>Bacteroidota</taxon>
        <taxon>Flavobacteriia</taxon>
        <taxon>Flavobacteriales</taxon>
        <taxon>Flavobacteriaceae</taxon>
        <taxon>Dokdonia</taxon>
    </lineage>
</organism>
<dbReference type="PANTHER" id="PTHR46268:SF6">
    <property type="entry name" value="UNIVERSAL STRESS PROTEIN UP12"/>
    <property type="match status" value="1"/>
</dbReference>
<keyword evidence="4" id="KW-1185">Reference proteome</keyword>
<protein>
    <submittedName>
        <fullName evidence="3">Universal stress protein</fullName>
    </submittedName>
</protein>
<dbReference type="EMBL" id="JBHSFV010000002">
    <property type="protein sequence ID" value="MFC4633133.1"/>
    <property type="molecule type" value="Genomic_DNA"/>
</dbReference>
<sequence>MRKILIPVDFSENSWNALTCALQYFKYEKADIYILHAYADQVYANTTVVSKESLEDYKKVCEIEVNQQLEATLQKIQDHFPNPKHTFIPKAVFESLIDAADDLVEEENIDLIVMGTKGKTNDSKITYGSHTLQMLKYVTCPVLGIPSEYIYERPTQIVFPSNFMVPYKNRELKLLSCLAKSYRATIHLLYLSNYDRLSLRQEDNKALIEYGLGDNTIQYVRRDYGPIAKTINTYIEAEGIEMIVMVNSRHSYMEELLNQSSIDSISLNTKIPLLVFQNLKRR</sequence>
<feature type="domain" description="UspA" evidence="2">
    <location>
        <begin position="1"/>
        <end position="143"/>
    </location>
</feature>
<dbReference type="PRINTS" id="PR01438">
    <property type="entry name" value="UNVRSLSTRESS"/>
</dbReference>
<dbReference type="SUPFAM" id="SSF52402">
    <property type="entry name" value="Adenine nucleotide alpha hydrolases-like"/>
    <property type="match status" value="2"/>
</dbReference>
<comment type="caution">
    <text evidence="3">The sequence shown here is derived from an EMBL/GenBank/DDBJ whole genome shotgun (WGS) entry which is preliminary data.</text>
</comment>
<evidence type="ECO:0000313" key="3">
    <source>
        <dbReference type="EMBL" id="MFC4633133.1"/>
    </source>
</evidence>
<dbReference type="Gene3D" id="3.40.50.620">
    <property type="entry name" value="HUPs"/>
    <property type="match status" value="2"/>
</dbReference>
<evidence type="ECO:0000313" key="4">
    <source>
        <dbReference type="Proteomes" id="UP001596043"/>
    </source>
</evidence>
<comment type="similarity">
    <text evidence="1">Belongs to the universal stress protein A family.</text>
</comment>
<dbReference type="RefSeq" id="WP_379977326.1">
    <property type="nucleotide sequence ID" value="NZ_JBHSFV010000002.1"/>
</dbReference>
<dbReference type="InterPro" id="IPR006015">
    <property type="entry name" value="Universal_stress_UspA"/>
</dbReference>
<dbReference type="Pfam" id="PF00582">
    <property type="entry name" value="Usp"/>
    <property type="match status" value="2"/>
</dbReference>
<feature type="domain" description="UspA" evidence="2">
    <location>
        <begin position="209"/>
        <end position="276"/>
    </location>
</feature>
<accession>A0ABV9HTE6</accession>
<dbReference type="Proteomes" id="UP001596043">
    <property type="component" value="Unassembled WGS sequence"/>
</dbReference>
<name>A0ABV9HTE6_9FLAO</name>
<reference evidence="4" key="1">
    <citation type="journal article" date="2019" name="Int. J. Syst. Evol. Microbiol.">
        <title>The Global Catalogue of Microorganisms (GCM) 10K type strain sequencing project: providing services to taxonomists for standard genome sequencing and annotation.</title>
        <authorList>
            <consortium name="The Broad Institute Genomics Platform"/>
            <consortium name="The Broad Institute Genome Sequencing Center for Infectious Disease"/>
            <person name="Wu L."/>
            <person name="Ma J."/>
        </authorList>
    </citation>
    <scope>NUCLEOTIDE SEQUENCE [LARGE SCALE GENOMIC DNA]</scope>
    <source>
        <strain evidence="4">YJ-61-S</strain>
    </source>
</reference>
<dbReference type="CDD" id="cd00293">
    <property type="entry name" value="USP-like"/>
    <property type="match status" value="1"/>
</dbReference>
<dbReference type="InterPro" id="IPR006016">
    <property type="entry name" value="UspA"/>
</dbReference>
<gene>
    <name evidence="3" type="ORF">ACFO3O_04400</name>
</gene>